<reference evidence="2 3" key="1">
    <citation type="journal article" date="2023" name="Plants (Basel)">
        <title>Bridging the Gap: Combining Genomics and Transcriptomics Approaches to Understand Stylosanthes scabra, an Orphan Legume from the Brazilian Caatinga.</title>
        <authorList>
            <person name="Ferreira-Neto J.R.C."/>
            <person name="da Silva M.D."/>
            <person name="Binneck E."/>
            <person name="de Melo N.F."/>
            <person name="da Silva R.H."/>
            <person name="de Melo A.L.T.M."/>
            <person name="Pandolfi V."/>
            <person name="Bustamante F.O."/>
            <person name="Brasileiro-Vidal A.C."/>
            <person name="Benko-Iseppon A.M."/>
        </authorList>
    </citation>
    <scope>NUCLEOTIDE SEQUENCE [LARGE SCALE GENOMIC DNA]</scope>
    <source>
        <tissue evidence="2">Leaves</tissue>
    </source>
</reference>
<evidence type="ECO:0000313" key="3">
    <source>
        <dbReference type="Proteomes" id="UP001341840"/>
    </source>
</evidence>
<comment type="caution">
    <text evidence="2">The sequence shown here is derived from an EMBL/GenBank/DDBJ whole genome shotgun (WGS) entry which is preliminary data.</text>
</comment>
<feature type="domain" description="DUF8040" evidence="1">
    <location>
        <begin position="62"/>
        <end position="122"/>
    </location>
</feature>
<dbReference type="PANTHER" id="PTHR22930:SF281">
    <property type="entry name" value="NUCLEASE"/>
    <property type="match status" value="1"/>
</dbReference>
<name>A0ABU6VRF6_9FABA</name>
<dbReference type="EMBL" id="JASCZI010152191">
    <property type="protein sequence ID" value="MED6175619.1"/>
    <property type="molecule type" value="Genomic_DNA"/>
</dbReference>
<sequence length="226" mass="25888">MDRSKKIKVCVAFYQLMRMRHNNMMLNLVLTLIVYFRQRNTGQLSLGGRMNTRIRRDALERIIGEGDRNCVWELRMNTNVFANLCEVLQTHGGLVEDGRVSLPEQVATFLIILAHHKKTVVFSILFVKPTPVEEEYADPKWNKFKGCLGALDGTYIEITVPESDKSRYKTRKGKVCTNVLGVCNRDMSLFMCSAVGKDPRPIQEYSEMRSHVAIASKYLMEIVKHG</sequence>
<protein>
    <recommendedName>
        <fullName evidence="1">DUF8040 domain-containing protein</fullName>
    </recommendedName>
</protein>
<gene>
    <name evidence="2" type="ORF">PIB30_080109</name>
</gene>
<dbReference type="Proteomes" id="UP001341840">
    <property type="component" value="Unassembled WGS sequence"/>
</dbReference>
<dbReference type="PANTHER" id="PTHR22930">
    <property type="match status" value="1"/>
</dbReference>
<proteinExistence type="predicted"/>
<evidence type="ECO:0000313" key="2">
    <source>
        <dbReference type="EMBL" id="MED6175619.1"/>
    </source>
</evidence>
<keyword evidence="3" id="KW-1185">Reference proteome</keyword>
<dbReference type="InterPro" id="IPR045249">
    <property type="entry name" value="HARBI1-like"/>
</dbReference>
<dbReference type="InterPro" id="IPR058353">
    <property type="entry name" value="DUF8040"/>
</dbReference>
<dbReference type="Pfam" id="PF26138">
    <property type="entry name" value="DUF8040"/>
    <property type="match status" value="1"/>
</dbReference>
<organism evidence="2 3">
    <name type="scientific">Stylosanthes scabra</name>
    <dbReference type="NCBI Taxonomy" id="79078"/>
    <lineage>
        <taxon>Eukaryota</taxon>
        <taxon>Viridiplantae</taxon>
        <taxon>Streptophyta</taxon>
        <taxon>Embryophyta</taxon>
        <taxon>Tracheophyta</taxon>
        <taxon>Spermatophyta</taxon>
        <taxon>Magnoliopsida</taxon>
        <taxon>eudicotyledons</taxon>
        <taxon>Gunneridae</taxon>
        <taxon>Pentapetalae</taxon>
        <taxon>rosids</taxon>
        <taxon>fabids</taxon>
        <taxon>Fabales</taxon>
        <taxon>Fabaceae</taxon>
        <taxon>Papilionoideae</taxon>
        <taxon>50 kb inversion clade</taxon>
        <taxon>dalbergioids sensu lato</taxon>
        <taxon>Dalbergieae</taxon>
        <taxon>Pterocarpus clade</taxon>
        <taxon>Stylosanthes</taxon>
    </lineage>
</organism>
<evidence type="ECO:0000259" key="1">
    <source>
        <dbReference type="Pfam" id="PF26138"/>
    </source>
</evidence>
<accession>A0ABU6VRF6</accession>